<dbReference type="Proteomes" id="UP000663929">
    <property type="component" value="Chromosome"/>
</dbReference>
<sequence length="1185" mass="126962">MKVTRISWILMWCVSSWGWSQQVADETRLVFPWVSHNNQFSSVVFVTNLGLSEVTITLTAYRGQNASDSVREATTTRTIPARGFLEEEANALFPQLGIGSGFTILLEAAASDIEGGWVTYNLTTVTGKSPSQGRAIPIHELTDSRQVGTGREMLFPYLPVLEGSISAPAIVNVGDTAVDVTLHLFTREGTQLPSVTVQNLEPLRPHAVLANDLAGGQPTSNLQIIAEGPQGSFLTGVSFVFNAIGEPSIGNAYATGVTDDSQALFFPWVSRNDLFETVVFINNLGDSEMEINLSARRENGQSTTQTRRVPAGGFLEEKASSLFDALGAGSGFSVFVEASDPSRLFGGWVTNNLATDSKSSPSQGNAVRLPGSGGSDDVGTQLVYNFLPVKDGFTSGPVVANVGDAAADISLFFFDGSGNRVGSQVLSAVQPMLPFARVVGDLVTSGENLYMVAQSDQPLAGTSFVFNDRQEPSMGNAVATLLPVSPEFEVAGEMTVDGSGGQISAGDLTLTVPAAAFAESNRVAILSGDSASTHELATGPGYFLSGLPVDFNQPLTVSIDMADLDGSASAGIGFSDESFLTTQGATQKTWTLLDTQRSGNILTATLPAPPALKTSKRRDGGLNISGEIRVLLYAEHLSDEGHFHITYPRLGTSESDVRNLGEALETAYSRIQALGFDYGARTVWPVRVTVRRLDDSVFGYYSSSVFGDNYGYLEFNSIHLAETEEINVTAGHEFFHLVEALYDPRNRYSKAKFESTHYWLSEASASWIEERFTDTPNWVPGTFGGNGEAPFRGMHAGIGNGSRNHGYGMASLYKHLVDTQGDAVSLNIFTKIRDEAHPVKAVVDTAGEVAGLPWWTNFFQRYMQGEIYGLESAFFLGLRSGLFQIQDPDDETVFNFGLADLAAAMYLIRLDDPDMPEKRKAVFDISGGDSQVMVFQFNQQSGTIQHVSGPSTSASVGNLKGLTEGGWHLMAVALNPRHLSPYTAVTQVSLSVKVELEENLFTANLSFPSEGLSYGYEGNFIAGGLGSLNDVPGFPSVVTSDAEMITQGSLLDDILITIALNKGLTAPGTYSFALIPFEDGDALLFMSDPRIKDGITDFPVTFSSTGGTVNLEAYGANEGDTLSGTFNASLLGARLFLNEEGDTEAEEITGTIDGRFEAEILPTTIGKRTLLRITDICAISLPSAE</sequence>
<gene>
    <name evidence="1" type="ORF">J3U87_07640</name>
</gene>
<accession>A0A8A4TTG1</accession>
<dbReference type="EMBL" id="CP071793">
    <property type="protein sequence ID" value="QTD52332.1"/>
    <property type="molecule type" value="Genomic_DNA"/>
</dbReference>
<dbReference type="AlphaFoldDB" id="A0A8A4TTG1"/>
<evidence type="ECO:0000313" key="1">
    <source>
        <dbReference type="EMBL" id="QTD52332.1"/>
    </source>
</evidence>
<organism evidence="1 2">
    <name type="scientific">Sulfidibacter corallicola</name>
    <dbReference type="NCBI Taxonomy" id="2818388"/>
    <lineage>
        <taxon>Bacteria</taxon>
        <taxon>Pseudomonadati</taxon>
        <taxon>Acidobacteriota</taxon>
        <taxon>Holophagae</taxon>
        <taxon>Acanthopleuribacterales</taxon>
        <taxon>Acanthopleuribacteraceae</taxon>
        <taxon>Sulfidibacter</taxon>
    </lineage>
</organism>
<evidence type="ECO:0000313" key="2">
    <source>
        <dbReference type="Proteomes" id="UP000663929"/>
    </source>
</evidence>
<keyword evidence="2" id="KW-1185">Reference proteome</keyword>
<dbReference type="KEGG" id="scor:J3U87_07640"/>
<protein>
    <submittedName>
        <fullName evidence="1">Uncharacterized protein</fullName>
    </submittedName>
</protein>
<dbReference type="RefSeq" id="WP_237382440.1">
    <property type="nucleotide sequence ID" value="NZ_CP071793.1"/>
</dbReference>
<proteinExistence type="predicted"/>
<reference evidence="1" key="1">
    <citation type="submission" date="2021-03" db="EMBL/GenBank/DDBJ databases">
        <title>Acanthopleuribacteraceae sp. M133.</title>
        <authorList>
            <person name="Wang G."/>
        </authorList>
    </citation>
    <scope>NUCLEOTIDE SEQUENCE</scope>
    <source>
        <strain evidence="1">M133</strain>
    </source>
</reference>
<name>A0A8A4TTG1_SULCO</name>